<dbReference type="Gramene" id="Zm00001eb289780_T001">
    <property type="protein sequence ID" value="Zm00001eb289780_P001"/>
    <property type="gene ID" value="Zm00001eb289780"/>
</dbReference>
<reference evidence="2" key="3">
    <citation type="submission" date="2021-05" db="UniProtKB">
        <authorList>
            <consortium name="EnsemblPlants"/>
        </authorList>
    </citation>
    <scope>IDENTIFICATION</scope>
    <source>
        <strain evidence="2">cv. B73</strain>
    </source>
</reference>
<evidence type="ECO:0000313" key="3">
    <source>
        <dbReference type="Proteomes" id="UP000007305"/>
    </source>
</evidence>
<dbReference type="EnsemblPlants" id="Zm00001eb289780_T001">
    <property type="protein sequence ID" value="Zm00001eb289780_P001"/>
    <property type="gene ID" value="Zm00001eb289780"/>
</dbReference>
<name>A0A804Q0X3_MAIZE</name>
<evidence type="ECO:0000313" key="2">
    <source>
        <dbReference type="EnsemblPlants" id="Zm00001eb289780_P001"/>
    </source>
</evidence>
<evidence type="ECO:0000256" key="1">
    <source>
        <dbReference type="SAM" id="MobiDB-lite"/>
    </source>
</evidence>
<dbReference type="Proteomes" id="UP000007305">
    <property type="component" value="Chromosome 6"/>
</dbReference>
<proteinExistence type="predicted"/>
<reference evidence="2" key="2">
    <citation type="submission" date="2019-07" db="EMBL/GenBank/DDBJ databases">
        <authorList>
            <person name="Seetharam A."/>
            <person name="Woodhouse M."/>
            <person name="Cannon E."/>
        </authorList>
    </citation>
    <scope>NUCLEOTIDE SEQUENCE [LARGE SCALE GENOMIC DNA]</scope>
    <source>
        <strain evidence="2">cv. B73</strain>
    </source>
</reference>
<accession>A0A804Q0X3</accession>
<organism evidence="2 3">
    <name type="scientific">Zea mays</name>
    <name type="common">Maize</name>
    <dbReference type="NCBI Taxonomy" id="4577"/>
    <lineage>
        <taxon>Eukaryota</taxon>
        <taxon>Viridiplantae</taxon>
        <taxon>Streptophyta</taxon>
        <taxon>Embryophyta</taxon>
        <taxon>Tracheophyta</taxon>
        <taxon>Spermatophyta</taxon>
        <taxon>Magnoliopsida</taxon>
        <taxon>Liliopsida</taxon>
        <taxon>Poales</taxon>
        <taxon>Poaceae</taxon>
        <taxon>PACMAD clade</taxon>
        <taxon>Panicoideae</taxon>
        <taxon>Andropogonodae</taxon>
        <taxon>Andropogoneae</taxon>
        <taxon>Tripsacinae</taxon>
        <taxon>Zea</taxon>
    </lineage>
</organism>
<dbReference type="AlphaFoldDB" id="A0A804Q0X3"/>
<dbReference type="InParanoid" id="A0A804Q0X3"/>
<protein>
    <submittedName>
        <fullName evidence="2">Uncharacterized protein</fullName>
    </submittedName>
</protein>
<reference evidence="3" key="1">
    <citation type="journal article" date="2009" name="Science">
        <title>The B73 maize genome: complexity, diversity, and dynamics.</title>
        <authorList>
            <person name="Schnable P.S."/>
            <person name="Ware D."/>
            <person name="Fulton R.S."/>
            <person name="Stein J.C."/>
            <person name="Wei F."/>
            <person name="Pasternak S."/>
            <person name="Liang C."/>
            <person name="Zhang J."/>
            <person name="Fulton L."/>
            <person name="Graves T.A."/>
            <person name="Minx P."/>
            <person name="Reily A.D."/>
            <person name="Courtney L."/>
            <person name="Kruchowski S.S."/>
            <person name="Tomlinson C."/>
            <person name="Strong C."/>
            <person name="Delehaunty K."/>
            <person name="Fronick C."/>
            <person name="Courtney B."/>
            <person name="Rock S.M."/>
            <person name="Belter E."/>
            <person name="Du F."/>
            <person name="Kim K."/>
            <person name="Abbott R.M."/>
            <person name="Cotton M."/>
            <person name="Levy A."/>
            <person name="Marchetto P."/>
            <person name="Ochoa K."/>
            <person name="Jackson S.M."/>
            <person name="Gillam B."/>
            <person name="Chen W."/>
            <person name="Yan L."/>
            <person name="Higginbotham J."/>
            <person name="Cardenas M."/>
            <person name="Waligorski J."/>
            <person name="Applebaum E."/>
            <person name="Phelps L."/>
            <person name="Falcone J."/>
            <person name="Kanchi K."/>
            <person name="Thane T."/>
            <person name="Scimone A."/>
            <person name="Thane N."/>
            <person name="Henke J."/>
            <person name="Wang T."/>
            <person name="Ruppert J."/>
            <person name="Shah N."/>
            <person name="Rotter K."/>
            <person name="Hodges J."/>
            <person name="Ingenthron E."/>
            <person name="Cordes M."/>
            <person name="Kohlberg S."/>
            <person name="Sgro J."/>
            <person name="Delgado B."/>
            <person name="Mead K."/>
            <person name="Chinwalla A."/>
            <person name="Leonard S."/>
            <person name="Crouse K."/>
            <person name="Collura K."/>
            <person name="Kudrna D."/>
            <person name="Currie J."/>
            <person name="He R."/>
            <person name="Angelova A."/>
            <person name="Rajasekar S."/>
            <person name="Mueller T."/>
            <person name="Lomeli R."/>
            <person name="Scara G."/>
            <person name="Ko A."/>
            <person name="Delaney K."/>
            <person name="Wissotski M."/>
            <person name="Lopez G."/>
            <person name="Campos D."/>
            <person name="Braidotti M."/>
            <person name="Ashley E."/>
            <person name="Golser W."/>
            <person name="Kim H."/>
            <person name="Lee S."/>
            <person name="Lin J."/>
            <person name="Dujmic Z."/>
            <person name="Kim W."/>
            <person name="Talag J."/>
            <person name="Zuccolo A."/>
            <person name="Fan C."/>
            <person name="Sebastian A."/>
            <person name="Kramer M."/>
            <person name="Spiegel L."/>
            <person name="Nascimento L."/>
            <person name="Zutavern T."/>
            <person name="Miller B."/>
            <person name="Ambroise C."/>
            <person name="Muller S."/>
            <person name="Spooner W."/>
            <person name="Narechania A."/>
            <person name="Ren L."/>
            <person name="Wei S."/>
            <person name="Kumari S."/>
            <person name="Faga B."/>
            <person name="Levy M.J."/>
            <person name="McMahan L."/>
            <person name="Van Buren P."/>
            <person name="Vaughn M.W."/>
            <person name="Ying K."/>
            <person name="Yeh C.-T."/>
            <person name="Emrich S.J."/>
            <person name="Jia Y."/>
            <person name="Kalyanaraman A."/>
            <person name="Hsia A.-P."/>
            <person name="Barbazuk W.B."/>
            <person name="Baucom R.S."/>
            <person name="Brutnell T.P."/>
            <person name="Carpita N.C."/>
            <person name="Chaparro C."/>
            <person name="Chia J.-M."/>
            <person name="Deragon J.-M."/>
            <person name="Estill J.C."/>
            <person name="Fu Y."/>
            <person name="Jeddeloh J.A."/>
            <person name="Han Y."/>
            <person name="Lee H."/>
            <person name="Li P."/>
            <person name="Lisch D.R."/>
            <person name="Liu S."/>
            <person name="Liu Z."/>
            <person name="Nagel D.H."/>
            <person name="McCann M.C."/>
            <person name="SanMiguel P."/>
            <person name="Myers A.M."/>
            <person name="Nettleton D."/>
            <person name="Nguyen J."/>
            <person name="Penning B.W."/>
            <person name="Ponnala L."/>
            <person name="Schneider K.L."/>
            <person name="Schwartz D.C."/>
            <person name="Sharma A."/>
            <person name="Soderlund C."/>
            <person name="Springer N.M."/>
            <person name="Sun Q."/>
            <person name="Wang H."/>
            <person name="Waterman M."/>
            <person name="Westerman R."/>
            <person name="Wolfgruber T.K."/>
            <person name="Yang L."/>
            <person name="Yu Y."/>
            <person name="Zhang L."/>
            <person name="Zhou S."/>
            <person name="Zhu Q."/>
            <person name="Bennetzen J.L."/>
            <person name="Dawe R.K."/>
            <person name="Jiang J."/>
            <person name="Jiang N."/>
            <person name="Presting G.G."/>
            <person name="Wessler S.R."/>
            <person name="Aluru S."/>
            <person name="Martienssen R.A."/>
            <person name="Clifton S.W."/>
            <person name="McCombie W.R."/>
            <person name="Wing R.A."/>
            <person name="Wilson R.K."/>
        </authorList>
    </citation>
    <scope>NUCLEOTIDE SEQUENCE [LARGE SCALE GENOMIC DNA]</scope>
    <source>
        <strain evidence="3">cv. B73</strain>
    </source>
</reference>
<keyword evidence="3" id="KW-1185">Reference proteome</keyword>
<sequence>MVLSSSANLGEVIKAVGLGGDLGRRGRQEAEAGVAGALPDGGKLLGLLAVGDEPLDGVLHLGAGAAAPPERRPRAVGLARGRRRRQRRDWGRLVRRGVPDDDAGEGPPVAVLAFLAPPSSCGGRGMGLGGDAPVASDLGERVLPPRPEVTTGQLLLRSRRRANIVHAGVRVLLPRLGRREYGLEVRLGRLEAEAQVELPHEPELPGPRRRRPPLPGLRGVRQRQAGGRVLLEVRLDAELPADVARVGRRRGARLVRRRRGGAAAAGGGAVVEGEEEVPAAAAVHQELLHHLDARRQVQRQQLALVEELVRRRRQGLPPPVQRRRHELELPRPGRCRAQVHVDVLLLFLFVPPLHLSVDVLSPSRHCSRLFLSWTTNRSGCG</sequence>
<feature type="region of interest" description="Disordered" evidence="1">
    <location>
        <begin position="198"/>
        <end position="221"/>
    </location>
</feature>